<dbReference type="InterPro" id="IPR010730">
    <property type="entry name" value="HET"/>
</dbReference>
<reference evidence="3 4" key="1">
    <citation type="submission" date="2023-01" db="EMBL/GenBank/DDBJ databases">
        <title>Analysis of 21 Apiospora genomes using comparative genomics revels a genus with tremendous synthesis potential of carbohydrate active enzymes and secondary metabolites.</title>
        <authorList>
            <person name="Sorensen T."/>
        </authorList>
    </citation>
    <scope>NUCLEOTIDE SEQUENCE [LARGE SCALE GENOMIC DNA]</scope>
    <source>
        <strain evidence="3 4">CBS 20057</strain>
    </source>
</reference>
<feature type="region of interest" description="Disordered" evidence="1">
    <location>
        <begin position="730"/>
        <end position="797"/>
    </location>
</feature>
<feature type="compositionally biased region" description="Polar residues" evidence="1">
    <location>
        <begin position="754"/>
        <end position="764"/>
    </location>
</feature>
<dbReference type="PANTHER" id="PTHR33112">
    <property type="entry name" value="DOMAIN PROTEIN, PUTATIVE-RELATED"/>
    <property type="match status" value="1"/>
</dbReference>
<dbReference type="EMBL" id="JAQQWI010000010">
    <property type="protein sequence ID" value="KAK8018901.1"/>
    <property type="molecule type" value="Genomic_DNA"/>
</dbReference>
<sequence length="1005" mass="114261">MEGDVAQAAIKGQTLCTRCESLELSVDRFVFGNRPLAISRERSSTHLPKSGSRLRINSGRNLRNLARLEELHSSMSRCAFCELLYLAMQRYGSGNVNGSTACSLCWEIDRRQEDSRSAVLAKSSRRIRLSWTETNGKTQNVYIVFVPPQSSARPETDSRPQPPGQISNPTQTFDTDTEVQALIKTWLGTCLSEHQGSCTETHHNAEQFKSLVDETYFGVIDVVDMQLKELPVKDGKPGPYVALSYVWGQETRGESDYVSTRTTVMQYIERGGLEKVWPRLPSTIHDSIELVRCLGYRYLWIDAFCIVQDSGNSWKLNSEAMHLIYGNALFTICAAEGEDCSAGLRAAWSTIKPDQDRGDPMRHPTTGTDPIRIQCTPEICLMVTRPLEAVVNDSTWNTRAWTFQERILSRRCLIFAENRVYFQCRANSLSQDTYSKVQNSGASLDLMNSSIQPLQEIQQRPIWCYMKYVSMYTGRRLTKASDILAAFRGISWLLGRYLRAPLLFNLPISHFDLALLWSPTQPITLRRPDRVAASGTKGCTQDLNGNCSIRDWLKHHTWIQWYVRNEKGHLRPLWETMQRTSESELSTIPRGDYQDNKKWQGYSTRSTNEAKVVSRPAEDVRKLPSPEGKMQAAEQEARSHGYTYPKKAATRFHTREKQHADNLYPNDRPVGGIGKRTSSDPDFDTSSSAKDPTRHASYGTINDLFNDHVEGQRRNSVTYDKIRVGNKEYVTRPPSIGIDRMTRTRNPELGQKQGPVQTNAASSSDSDEGARDPGLPRYGPAQLAWDGDANGSDLSNRRLPYRDRYGRLIPPGFPRADDNMFKSILPDNPFGVIRNDSIGETEADSQYMPILQFFTWRKWLSVTIRDEATAPLSSPTADLDANTENDNSNIEKKTDVTTVRECDILDDNGDWCGSAVLDDFPIRSLDEEEDEVPFIAISDAKAFTLRECPTWNYYIPKERHESEWDLYYVLLLQRDHERGLWERRGLGKVFKAAFRNKEWAEIKLG</sequence>
<evidence type="ECO:0000313" key="4">
    <source>
        <dbReference type="Proteomes" id="UP001396898"/>
    </source>
</evidence>
<dbReference type="PANTHER" id="PTHR33112:SF12">
    <property type="entry name" value="HETEROKARYON INCOMPATIBILITY DOMAIN-CONTAINING PROTEIN"/>
    <property type="match status" value="1"/>
</dbReference>
<evidence type="ECO:0000259" key="2">
    <source>
        <dbReference type="Pfam" id="PF06985"/>
    </source>
</evidence>
<protein>
    <submittedName>
        <fullName evidence="3">Heterokaryon incompatibility protein</fullName>
    </submittedName>
</protein>
<comment type="caution">
    <text evidence="3">The sequence shown here is derived from an EMBL/GenBank/DDBJ whole genome shotgun (WGS) entry which is preliminary data.</text>
</comment>
<evidence type="ECO:0000313" key="3">
    <source>
        <dbReference type="EMBL" id="KAK8018901.1"/>
    </source>
</evidence>
<feature type="region of interest" description="Disordered" evidence="1">
    <location>
        <begin position="585"/>
        <end position="642"/>
    </location>
</feature>
<name>A0ABR1RVC7_9PEZI</name>
<feature type="region of interest" description="Disordered" evidence="1">
    <location>
        <begin position="150"/>
        <end position="174"/>
    </location>
</feature>
<accession>A0ABR1RVC7</accession>
<dbReference type="Proteomes" id="UP001396898">
    <property type="component" value="Unassembled WGS sequence"/>
</dbReference>
<evidence type="ECO:0000256" key="1">
    <source>
        <dbReference type="SAM" id="MobiDB-lite"/>
    </source>
</evidence>
<keyword evidence="4" id="KW-1185">Reference proteome</keyword>
<proteinExistence type="predicted"/>
<feature type="compositionally biased region" description="Polar residues" evidence="1">
    <location>
        <begin position="164"/>
        <end position="174"/>
    </location>
</feature>
<organism evidence="3 4">
    <name type="scientific">Apiospora marii</name>
    <dbReference type="NCBI Taxonomy" id="335849"/>
    <lineage>
        <taxon>Eukaryota</taxon>
        <taxon>Fungi</taxon>
        <taxon>Dikarya</taxon>
        <taxon>Ascomycota</taxon>
        <taxon>Pezizomycotina</taxon>
        <taxon>Sordariomycetes</taxon>
        <taxon>Xylariomycetidae</taxon>
        <taxon>Amphisphaeriales</taxon>
        <taxon>Apiosporaceae</taxon>
        <taxon>Apiospora</taxon>
    </lineage>
</organism>
<feature type="region of interest" description="Disordered" evidence="1">
    <location>
        <begin position="655"/>
        <end position="699"/>
    </location>
</feature>
<feature type="domain" description="Heterokaryon incompatibility" evidence="2">
    <location>
        <begin position="240"/>
        <end position="405"/>
    </location>
</feature>
<dbReference type="Pfam" id="PF06985">
    <property type="entry name" value="HET"/>
    <property type="match status" value="1"/>
</dbReference>
<gene>
    <name evidence="3" type="ORF">PG991_008091</name>
</gene>